<protein>
    <submittedName>
        <fullName evidence="2">DDE_Tnp_1_7 domain-containing protein</fullName>
    </submittedName>
</protein>
<dbReference type="InterPro" id="IPR029526">
    <property type="entry name" value="PGBD"/>
</dbReference>
<sequence length="148" mass="17000">MCYKQGAIITVDEQLLATQARCTFTLYMPNKPNKLGINFWLASDGKSKYVLSKELVIDYKELNGRSTVQTEGISSSKSPQNQTHISMKLKRCQIAQCTNNKRNNICGTYHKRVCDAFPRIKGTDKRNVHTQAVWRGRLKREDVFLEIE</sequence>
<dbReference type="EnsemblMetazoa" id="GAUT041500-RA">
    <property type="protein sequence ID" value="GAUT041500-PA"/>
    <property type="gene ID" value="GAUT041500"/>
</dbReference>
<organism evidence="2 3">
    <name type="scientific">Glossina austeni</name>
    <name type="common">Savannah tsetse fly</name>
    <dbReference type="NCBI Taxonomy" id="7395"/>
    <lineage>
        <taxon>Eukaryota</taxon>
        <taxon>Metazoa</taxon>
        <taxon>Ecdysozoa</taxon>
        <taxon>Arthropoda</taxon>
        <taxon>Hexapoda</taxon>
        <taxon>Insecta</taxon>
        <taxon>Pterygota</taxon>
        <taxon>Neoptera</taxon>
        <taxon>Endopterygota</taxon>
        <taxon>Diptera</taxon>
        <taxon>Brachycera</taxon>
        <taxon>Muscomorpha</taxon>
        <taxon>Hippoboscoidea</taxon>
        <taxon>Glossinidae</taxon>
        <taxon>Glossina</taxon>
    </lineage>
</organism>
<dbReference type="VEuPathDB" id="VectorBase:GAUT041500"/>
<name>A0A1A9VMA5_GLOAU</name>
<proteinExistence type="predicted"/>
<evidence type="ECO:0000313" key="3">
    <source>
        <dbReference type="Proteomes" id="UP000078200"/>
    </source>
</evidence>
<evidence type="ECO:0000259" key="1">
    <source>
        <dbReference type="Pfam" id="PF13843"/>
    </source>
</evidence>
<dbReference type="AlphaFoldDB" id="A0A1A9VMA5"/>
<keyword evidence="3" id="KW-1185">Reference proteome</keyword>
<dbReference type="Proteomes" id="UP000078200">
    <property type="component" value="Unassembled WGS sequence"/>
</dbReference>
<dbReference type="STRING" id="7395.A0A1A9VMA5"/>
<accession>A0A1A9VMA5</accession>
<reference evidence="2" key="1">
    <citation type="submission" date="2020-05" db="UniProtKB">
        <authorList>
            <consortium name="EnsemblMetazoa"/>
        </authorList>
    </citation>
    <scope>IDENTIFICATION</scope>
    <source>
        <strain evidence="2">TTRI</strain>
    </source>
</reference>
<feature type="domain" description="PiggyBac transposable element-derived protein" evidence="1">
    <location>
        <begin position="3"/>
        <end position="62"/>
    </location>
</feature>
<evidence type="ECO:0000313" key="2">
    <source>
        <dbReference type="EnsemblMetazoa" id="GAUT041500-PA"/>
    </source>
</evidence>
<dbReference type="Pfam" id="PF13843">
    <property type="entry name" value="DDE_Tnp_1_7"/>
    <property type="match status" value="1"/>
</dbReference>